<proteinExistence type="predicted"/>
<comment type="caution">
    <text evidence="2">The sequence shown here is derived from an EMBL/GenBank/DDBJ whole genome shotgun (WGS) entry which is preliminary data.</text>
</comment>
<evidence type="ECO:0000256" key="1">
    <source>
        <dbReference type="SAM" id="MobiDB-lite"/>
    </source>
</evidence>
<dbReference type="EMBL" id="JAYWLU010000004">
    <property type="protein sequence ID" value="MEX3594146.1"/>
    <property type="molecule type" value="Genomic_DNA"/>
</dbReference>
<accession>A0ABV3V0A4</accession>
<reference evidence="2 3" key="1">
    <citation type="journal article" date="2024" name="Fungal Genet. Biol.">
        <title>The porcine skin microbiome exhibits broad fungal antagonism.</title>
        <authorList>
            <person name="De La Cruz K.F."/>
            <person name="Townsend E.C."/>
            <person name="Alex Cheong J.Z."/>
            <person name="Salamzade R."/>
            <person name="Liu A."/>
            <person name="Sandstrom S."/>
            <person name="Davila E."/>
            <person name="Huang L."/>
            <person name="Xu K.H."/>
            <person name="Wu S.Y."/>
            <person name="Meudt J.J."/>
            <person name="Shanmuganayagam D."/>
            <person name="Gibson A.L.F."/>
            <person name="Kalan L.R."/>
        </authorList>
    </citation>
    <scope>NUCLEOTIDE SEQUENCE [LARGE SCALE GENOMIC DNA]</scope>
    <source>
        <strain evidence="2 3">LK2625</strain>
    </source>
</reference>
<gene>
    <name evidence="2" type="ORF">VVR66_05425</name>
</gene>
<feature type="compositionally biased region" description="Polar residues" evidence="1">
    <location>
        <begin position="1"/>
        <end position="16"/>
    </location>
</feature>
<evidence type="ECO:0000313" key="3">
    <source>
        <dbReference type="Proteomes" id="UP001558481"/>
    </source>
</evidence>
<organism evidence="2 3">
    <name type="scientific">Kocuria carniphila</name>
    <dbReference type="NCBI Taxonomy" id="262208"/>
    <lineage>
        <taxon>Bacteria</taxon>
        <taxon>Bacillati</taxon>
        <taxon>Actinomycetota</taxon>
        <taxon>Actinomycetes</taxon>
        <taxon>Micrococcales</taxon>
        <taxon>Micrococcaceae</taxon>
        <taxon>Kocuria</taxon>
    </lineage>
</organism>
<dbReference type="NCBIfam" id="TIGR03544">
    <property type="entry name" value="DivI1A_domain"/>
    <property type="match status" value="1"/>
</dbReference>
<sequence>MTENTLGSSAADQPTQAIDGLDTRTKAQQVPGGDGAPSHSAAAPQAAAPTQEATQASAPARETAGRKFMRVEDERWGYDPAEVDDFLDRVDAVLATTARDLQSAPGVGSRQVRERVFDRVQGGYDPAPVDARLDELEDELADREREAFISEHGPERWEEHLELMGQTLLGRLNRPHGERFRRPSQRKQLGYSVSDVDVLCDRITEHFRSDEALDPTLVRKAVFRQAQGQRCYEEQQVDAFMDRVVELILALR</sequence>
<dbReference type="InterPro" id="IPR019932">
    <property type="entry name" value="CHP03543"/>
</dbReference>
<dbReference type="NCBIfam" id="TIGR03543">
    <property type="entry name" value="divI1A_rptt_fam"/>
    <property type="match status" value="1"/>
</dbReference>
<dbReference type="Proteomes" id="UP001558481">
    <property type="component" value="Unassembled WGS sequence"/>
</dbReference>
<dbReference type="InterPro" id="IPR019933">
    <property type="entry name" value="DivIVA_domain"/>
</dbReference>
<feature type="compositionally biased region" description="Low complexity" evidence="1">
    <location>
        <begin position="36"/>
        <end position="60"/>
    </location>
</feature>
<protein>
    <submittedName>
        <fullName evidence="2">DivIVA domain-containing protein</fullName>
    </submittedName>
</protein>
<evidence type="ECO:0000313" key="2">
    <source>
        <dbReference type="EMBL" id="MEX3594146.1"/>
    </source>
</evidence>
<keyword evidence="3" id="KW-1185">Reference proteome</keyword>
<dbReference type="Gene3D" id="6.10.250.660">
    <property type="match status" value="2"/>
</dbReference>
<name>A0ABV3V0A4_9MICC</name>
<dbReference type="RefSeq" id="WP_095796733.1">
    <property type="nucleotide sequence ID" value="NZ_CAUREL010000002.1"/>
</dbReference>
<feature type="region of interest" description="Disordered" evidence="1">
    <location>
        <begin position="1"/>
        <end position="71"/>
    </location>
</feature>